<comment type="caution">
    <text evidence="11">The sequence shown here is derived from an EMBL/GenBank/DDBJ whole genome shotgun (WGS) entry which is preliminary data.</text>
</comment>
<dbReference type="PRINTS" id="PR01437">
    <property type="entry name" value="NUOXDRDTASE4"/>
</dbReference>
<keyword evidence="6 9" id="KW-1133">Transmembrane helix</keyword>
<feature type="transmembrane region" description="Helical" evidence="9">
    <location>
        <begin position="449"/>
        <end position="474"/>
    </location>
</feature>
<evidence type="ECO:0000256" key="9">
    <source>
        <dbReference type="SAM" id="Phobius"/>
    </source>
</evidence>
<proteinExistence type="inferred from homology"/>
<protein>
    <submittedName>
        <fullName evidence="11">Na+/H+ antiporter subunit D</fullName>
    </submittedName>
</protein>
<feature type="transmembrane region" description="Helical" evidence="9">
    <location>
        <begin position="203"/>
        <end position="227"/>
    </location>
</feature>
<dbReference type="Pfam" id="PF00361">
    <property type="entry name" value="Proton_antipo_M"/>
    <property type="match status" value="1"/>
</dbReference>
<keyword evidence="12" id="KW-1185">Reference proteome</keyword>
<feature type="transmembrane region" description="Helical" evidence="9">
    <location>
        <begin position="408"/>
        <end position="428"/>
    </location>
</feature>
<comment type="subcellular location">
    <subcellularLocation>
        <location evidence="1">Cell membrane</location>
        <topology evidence="1">Multi-pass membrane protein</topology>
    </subcellularLocation>
    <subcellularLocation>
        <location evidence="8">Membrane</location>
        <topology evidence="8">Multi-pass membrane protein</topology>
    </subcellularLocation>
</comment>
<feature type="transmembrane region" description="Helical" evidence="9">
    <location>
        <begin position="300"/>
        <end position="330"/>
    </location>
</feature>
<feature type="transmembrane region" description="Helical" evidence="9">
    <location>
        <begin position="369"/>
        <end position="388"/>
    </location>
</feature>
<feature type="transmembrane region" description="Helical" evidence="9">
    <location>
        <begin position="270"/>
        <end position="293"/>
    </location>
</feature>
<evidence type="ECO:0000256" key="4">
    <source>
        <dbReference type="ARBA" id="ARBA00022475"/>
    </source>
</evidence>
<dbReference type="GO" id="GO:0042773">
    <property type="term" value="P:ATP synthesis coupled electron transport"/>
    <property type="evidence" value="ECO:0007669"/>
    <property type="project" value="InterPro"/>
</dbReference>
<keyword evidence="3" id="KW-0813">Transport</keyword>
<feature type="domain" description="NADH:quinone oxidoreductase/Mrp antiporter transmembrane" evidence="10">
    <location>
        <begin position="127"/>
        <end position="418"/>
    </location>
</feature>
<dbReference type="NCBIfam" id="NF005818">
    <property type="entry name" value="PRK07691.1"/>
    <property type="match status" value="1"/>
</dbReference>
<dbReference type="InterPro" id="IPR003918">
    <property type="entry name" value="NADH_UbQ_OxRdtase"/>
</dbReference>
<evidence type="ECO:0000313" key="11">
    <source>
        <dbReference type="EMBL" id="RSL34445.1"/>
    </source>
</evidence>
<keyword evidence="7 9" id="KW-0472">Membrane</keyword>
<feature type="transmembrane region" description="Helical" evidence="9">
    <location>
        <begin position="132"/>
        <end position="151"/>
    </location>
</feature>
<dbReference type="GO" id="GO:0005886">
    <property type="term" value="C:plasma membrane"/>
    <property type="evidence" value="ECO:0007669"/>
    <property type="project" value="UniProtKB-SubCell"/>
</dbReference>
<evidence type="ECO:0000256" key="2">
    <source>
        <dbReference type="ARBA" id="ARBA00005346"/>
    </source>
</evidence>
<dbReference type="GO" id="GO:0008137">
    <property type="term" value="F:NADH dehydrogenase (ubiquinone) activity"/>
    <property type="evidence" value="ECO:0007669"/>
    <property type="project" value="InterPro"/>
</dbReference>
<evidence type="ECO:0000256" key="5">
    <source>
        <dbReference type="ARBA" id="ARBA00022692"/>
    </source>
</evidence>
<comment type="similarity">
    <text evidence="2">Belongs to the CPA3 antiporters (TC 2.A.63) subunit D family.</text>
</comment>
<dbReference type="GO" id="GO:0015297">
    <property type="term" value="F:antiporter activity"/>
    <property type="evidence" value="ECO:0007669"/>
    <property type="project" value="UniProtKB-KW"/>
</dbReference>
<dbReference type="EMBL" id="RBVX01000003">
    <property type="protein sequence ID" value="RSL34445.1"/>
    <property type="molecule type" value="Genomic_DNA"/>
</dbReference>
<reference evidence="11 12" key="1">
    <citation type="submission" date="2018-10" db="EMBL/GenBank/DDBJ databases">
        <title>Draft genome sequence of Bacillus salarius IM0101, isolated from a hypersaline soil in Inner Mongolia, China.</title>
        <authorList>
            <person name="Yamprayoonswat W."/>
            <person name="Boonvisut S."/>
            <person name="Jumpathong W."/>
            <person name="Sittihan S."/>
            <person name="Ruangsuj P."/>
            <person name="Wanthongcharoen S."/>
            <person name="Thongpramul N."/>
            <person name="Pimmason S."/>
            <person name="Yu B."/>
            <person name="Yasawong M."/>
        </authorList>
    </citation>
    <scope>NUCLEOTIDE SEQUENCE [LARGE SCALE GENOMIC DNA]</scope>
    <source>
        <strain evidence="11 12">IM0101</strain>
    </source>
</reference>
<dbReference type="AlphaFoldDB" id="A0A3R9QVQ8"/>
<feature type="transmembrane region" description="Helical" evidence="9">
    <location>
        <begin position="163"/>
        <end position="183"/>
    </location>
</feature>
<dbReference type="OrthoDB" id="9811718at2"/>
<feature type="transmembrane region" description="Helical" evidence="9">
    <location>
        <begin position="336"/>
        <end position="357"/>
    </location>
</feature>
<keyword evidence="3" id="KW-0050">Antiport</keyword>
<name>A0A3R9QVQ8_9BACI</name>
<evidence type="ECO:0000256" key="7">
    <source>
        <dbReference type="ARBA" id="ARBA00023136"/>
    </source>
</evidence>
<evidence type="ECO:0000256" key="6">
    <source>
        <dbReference type="ARBA" id="ARBA00022989"/>
    </source>
</evidence>
<feature type="transmembrane region" description="Helical" evidence="9">
    <location>
        <begin position="6"/>
        <end position="22"/>
    </location>
</feature>
<dbReference type="PANTHER" id="PTHR42703:SF1">
    <property type="entry name" value="NA(+)_H(+) ANTIPORTER SUBUNIT D1"/>
    <property type="match status" value="1"/>
</dbReference>
<evidence type="ECO:0000256" key="1">
    <source>
        <dbReference type="ARBA" id="ARBA00004651"/>
    </source>
</evidence>
<feature type="transmembrane region" description="Helical" evidence="9">
    <location>
        <begin position="239"/>
        <end position="258"/>
    </location>
</feature>
<dbReference type="Proteomes" id="UP000275076">
    <property type="component" value="Unassembled WGS sequence"/>
</dbReference>
<accession>A0A3R9QVQ8</accession>
<feature type="transmembrane region" description="Helical" evidence="9">
    <location>
        <begin position="71"/>
        <end position="95"/>
    </location>
</feature>
<evidence type="ECO:0000313" key="12">
    <source>
        <dbReference type="Proteomes" id="UP000275076"/>
    </source>
</evidence>
<organism evidence="11 12">
    <name type="scientific">Salibacterium salarium</name>
    <dbReference type="NCBI Taxonomy" id="284579"/>
    <lineage>
        <taxon>Bacteria</taxon>
        <taxon>Bacillati</taxon>
        <taxon>Bacillota</taxon>
        <taxon>Bacilli</taxon>
        <taxon>Bacillales</taxon>
        <taxon>Bacillaceae</taxon>
    </lineage>
</organism>
<gene>
    <name evidence="11" type="ORF">D7Z54_04630</name>
</gene>
<dbReference type="NCBIfam" id="NF009306">
    <property type="entry name" value="PRK12663.1"/>
    <property type="match status" value="1"/>
</dbReference>
<keyword evidence="4" id="KW-1003">Cell membrane</keyword>
<feature type="transmembrane region" description="Helical" evidence="9">
    <location>
        <begin position="107"/>
        <end position="126"/>
    </location>
</feature>
<dbReference type="RefSeq" id="WP_125554678.1">
    <property type="nucleotide sequence ID" value="NZ_RBVX01000003.1"/>
</dbReference>
<sequence>MTNLMIWPILIPLLTGVVLLLAPKRVLFQRALSLIAGVALIVLNIFILLSIHQDGILTLELGGWNPPFGIVLVGDMLAALLITTTSIVSLPILLFSIYTIGKEREQFYFYAFYQFLITGVIGAFLTGDLFNLFVFFEVMLISSYILIVHGGTKIQLRESFKYVLVNVISSAFFVVGVAYLYAVTGTLNIAHLSERINSLDSPAPILTVIAVLFLIVFGLKGALFPLYFWLPASYTAPPFAIAAIFGALLTKVGIYSIFRTYSMIFTHDIGFTHQLLSILAALTMVIGIIGAIAHQDVKKILVYNVIVAVGFVLFGVSTMTEAGFIGAIYYVLHDMVIKGALFLLIGAMVIVAGTSHLKEMGGLIKHHPRLGWMFFTATMALVGVPPLSGFVGKLMLIQGGIEAGQYGIIAVMMVTSLLILYSMIRIFLKGFYGQIKLLKADQYGSSKGLLLPCAFLITVSALMGLGAEALYPFAESAAKTLLNPEIYIDAVLKE</sequence>
<feature type="transmembrane region" description="Helical" evidence="9">
    <location>
        <begin position="31"/>
        <end position="51"/>
    </location>
</feature>
<dbReference type="PANTHER" id="PTHR42703">
    <property type="entry name" value="NADH DEHYDROGENASE"/>
    <property type="match status" value="1"/>
</dbReference>
<dbReference type="InterPro" id="IPR001750">
    <property type="entry name" value="ND/Mrp_TM"/>
</dbReference>
<evidence type="ECO:0000259" key="10">
    <source>
        <dbReference type="Pfam" id="PF00361"/>
    </source>
</evidence>
<dbReference type="InterPro" id="IPR050586">
    <property type="entry name" value="CPA3_Na-H_Antiporter_D"/>
</dbReference>
<evidence type="ECO:0000256" key="3">
    <source>
        <dbReference type="ARBA" id="ARBA00022449"/>
    </source>
</evidence>
<keyword evidence="5 8" id="KW-0812">Transmembrane</keyword>
<evidence type="ECO:0000256" key="8">
    <source>
        <dbReference type="RuleBase" id="RU000320"/>
    </source>
</evidence>